<name>A0A448MIK2_9PAST</name>
<reference evidence="1 2" key="1">
    <citation type="submission" date="2018-12" db="EMBL/GenBank/DDBJ databases">
        <authorList>
            <consortium name="Pathogen Informatics"/>
        </authorList>
    </citation>
    <scope>NUCLEOTIDE SEQUENCE [LARGE SCALE GENOMIC DNA]</scope>
    <source>
        <strain evidence="1 2">NCTC8284</strain>
    </source>
</reference>
<protein>
    <submittedName>
        <fullName evidence="1">Uncharacterized protein</fullName>
    </submittedName>
</protein>
<evidence type="ECO:0000313" key="1">
    <source>
        <dbReference type="EMBL" id="VEH64982.1"/>
    </source>
</evidence>
<gene>
    <name evidence="1" type="ORF">NCTC8284_00116</name>
</gene>
<organism evidence="1 2">
    <name type="scientific">Rodentibacter pneumotropicus</name>
    <dbReference type="NCBI Taxonomy" id="758"/>
    <lineage>
        <taxon>Bacteria</taxon>
        <taxon>Pseudomonadati</taxon>
        <taxon>Pseudomonadota</taxon>
        <taxon>Gammaproteobacteria</taxon>
        <taxon>Pasteurellales</taxon>
        <taxon>Pasteurellaceae</taxon>
        <taxon>Rodentibacter</taxon>
    </lineage>
</organism>
<dbReference type="KEGG" id="rpne:NCTC8284_00116"/>
<dbReference type="SUPFAM" id="SSF50800">
    <property type="entry name" value="PK beta-barrel domain-like"/>
    <property type="match status" value="1"/>
</dbReference>
<dbReference type="Gene3D" id="2.40.33.20">
    <property type="entry name" value="PK beta-barrel domain-like"/>
    <property type="match status" value="1"/>
</dbReference>
<dbReference type="EMBL" id="LR134405">
    <property type="protein sequence ID" value="VEH64982.1"/>
    <property type="molecule type" value="Genomic_DNA"/>
</dbReference>
<dbReference type="Proteomes" id="UP000278733">
    <property type="component" value="Chromosome"/>
</dbReference>
<proteinExistence type="predicted"/>
<sequence length="74" mass="8529">MRVIEEGEIVQGDELVLKNRPYPQFTIRHLNRLLSGKPTVEELEQALAIEELAVAFKRSLNSQLSKIKVFQNDH</sequence>
<evidence type="ECO:0000313" key="2">
    <source>
        <dbReference type="Proteomes" id="UP000278733"/>
    </source>
</evidence>
<dbReference type="InterPro" id="IPR011037">
    <property type="entry name" value="Pyrv_Knase-like_insert_dom_sf"/>
</dbReference>
<accession>A0A448MIK2</accession>
<dbReference type="AlphaFoldDB" id="A0A448MIK2"/>